<dbReference type="GeneID" id="41961156"/>
<reference evidence="3" key="2">
    <citation type="submission" date="2019-10" db="EMBL/GenBank/DDBJ databases">
        <authorList>
            <consortium name="NCBI Genome Project"/>
        </authorList>
    </citation>
    <scope>NUCLEOTIDE SEQUENCE</scope>
    <source>
        <strain evidence="3">NI907</strain>
    </source>
</reference>
<evidence type="ECO:0000313" key="3">
    <source>
        <dbReference type="RefSeq" id="XP_030983279.1"/>
    </source>
</evidence>
<proteinExistence type="predicted"/>
<dbReference type="Proteomes" id="UP000515153">
    <property type="component" value="Chromosome I"/>
</dbReference>
<protein>
    <submittedName>
        <fullName evidence="3">Uncharacterized protein</fullName>
    </submittedName>
</protein>
<evidence type="ECO:0000256" key="1">
    <source>
        <dbReference type="SAM" id="MobiDB-lite"/>
    </source>
</evidence>
<reference evidence="3" key="3">
    <citation type="submission" date="2025-08" db="UniProtKB">
        <authorList>
            <consortium name="RefSeq"/>
        </authorList>
    </citation>
    <scope>IDENTIFICATION</scope>
    <source>
        <strain evidence="3">NI907</strain>
    </source>
</reference>
<organism evidence="2 3">
    <name type="scientific">Pyricularia grisea</name>
    <name type="common">Crabgrass-specific blast fungus</name>
    <name type="synonym">Magnaporthe grisea</name>
    <dbReference type="NCBI Taxonomy" id="148305"/>
    <lineage>
        <taxon>Eukaryota</taxon>
        <taxon>Fungi</taxon>
        <taxon>Dikarya</taxon>
        <taxon>Ascomycota</taxon>
        <taxon>Pezizomycotina</taxon>
        <taxon>Sordariomycetes</taxon>
        <taxon>Sordariomycetidae</taxon>
        <taxon>Magnaporthales</taxon>
        <taxon>Pyriculariaceae</taxon>
        <taxon>Pyricularia</taxon>
    </lineage>
</organism>
<name>A0A6P8B8E7_PYRGI</name>
<gene>
    <name evidence="3" type="ORF">PgNI_06221</name>
</gene>
<dbReference type="RefSeq" id="XP_030983279.1">
    <property type="nucleotide sequence ID" value="XM_031126247.1"/>
</dbReference>
<feature type="compositionally biased region" description="Low complexity" evidence="1">
    <location>
        <begin position="65"/>
        <end position="75"/>
    </location>
</feature>
<feature type="region of interest" description="Disordered" evidence="1">
    <location>
        <begin position="57"/>
        <end position="85"/>
    </location>
</feature>
<dbReference type="AlphaFoldDB" id="A0A6P8B8E7"/>
<sequence length="85" mass="9197">MKSSIDGWALTVCLHACLGGTVRAWIAMDIVIGIGISSYRARDVKVLVWSGMAKQGRKGRHLALGPGTQTGQGQEPQRRKTTYQA</sequence>
<evidence type="ECO:0000313" key="2">
    <source>
        <dbReference type="Proteomes" id="UP000515153"/>
    </source>
</evidence>
<reference evidence="2 3" key="1">
    <citation type="journal article" date="2019" name="Mol. Biol. Evol.">
        <title>Blast fungal genomes show frequent chromosomal changes, gene gains and losses, and effector gene turnover.</title>
        <authorList>
            <person name="Gomez Luciano L.B."/>
            <person name="Jason Tsai I."/>
            <person name="Chuma I."/>
            <person name="Tosa Y."/>
            <person name="Chen Y.H."/>
            <person name="Li J.Y."/>
            <person name="Li M.Y."/>
            <person name="Jade Lu M.Y."/>
            <person name="Nakayashiki H."/>
            <person name="Li W.H."/>
        </authorList>
    </citation>
    <scope>NUCLEOTIDE SEQUENCE [LARGE SCALE GENOMIC DNA]</scope>
    <source>
        <strain evidence="2 3">NI907</strain>
    </source>
</reference>
<accession>A0A6P8B8E7</accession>
<dbReference type="KEGG" id="pgri:PgNI_06221"/>
<keyword evidence="2" id="KW-1185">Reference proteome</keyword>